<dbReference type="OrthoDB" id="9332038at2759"/>
<protein>
    <recommendedName>
        <fullName evidence="3">dual-specificity kinase</fullName>
        <ecNumber evidence="3">2.7.12.1</ecNumber>
    </recommendedName>
</protein>
<dbReference type="InterPro" id="IPR000719">
    <property type="entry name" value="Prot_kinase_dom"/>
</dbReference>
<dbReference type="InterPro" id="IPR017441">
    <property type="entry name" value="Protein_kinase_ATP_BS"/>
</dbReference>
<organism evidence="14">
    <name type="scientific">Cyprideis torosa</name>
    <dbReference type="NCBI Taxonomy" id="163714"/>
    <lineage>
        <taxon>Eukaryota</taxon>
        <taxon>Metazoa</taxon>
        <taxon>Ecdysozoa</taxon>
        <taxon>Arthropoda</taxon>
        <taxon>Crustacea</taxon>
        <taxon>Oligostraca</taxon>
        <taxon>Ostracoda</taxon>
        <taxon>Podocopa</taxon>
        <taxon>Podocopida</taxon>
        <taxon>Cytherocopina</taxon>
        <taxon>Cytheroidea</taxon>
        <taxon>Cytherideidae</taxon>
        <taxon>Cyprideis</taxon>
    </lineage>
</organism>
<dbReference type="InterPro" id="IPR008271">
    <property type="entry name" value="Ser/Thr_kinase_AS"/>
</dbReference>
<evidence type="ECO:0000256" key="1">
    <source>
        <dbReference type="ARBA" id="ARBA00004123"/>
    </source>
</evidence>
<evidence type="ECO:0000313" key="14">
    <source>
        <dbReference type="EMBL" id="CAD7235456.1"/>
    </source>
</evidence>
<evidence type="ECO:0000256" key="3">
    <source>
        <dbReference type="ARBA" id="ARBA00013203"/>
    </source>
</evidence>
<dbReference type="SMART" id="SM00220">
    <property type="entry name" value="S_TKc"/>
    <property type="match status" value="1"/>
</dbReference>
<keyword evidence="5" id="KW-0808">Transferase</keyword>
<evidence type="ECO:0000256" key="6">
    <source>
        <dbReference type="ARBA" id="ARBA00022741"/>
    </source>
</evidence>
<comment type="catalytic activity">
    <reaction evidence="10">
        <text>L-seryl-[protein] + ATP = O-phospho-L-seryl-[protein] + ADP + H(+)</text>
        <dbReference type="Rhea" id="RHEA:17989"/>
        <dbReference type="Rhea" id="RHEA-COMP:9863"/>
        <dbReference type="Rhea" id="RHEA-COMP:11604"/>
        <dbReference type="ChEBI" id="CHEBI:15378"/>
        <dbReference type="ChEBI" id="CHEBI:29999"/>
        <dbReference type="ChEBI" id="CHEBI:30616"/>
        <dbReference type="ChEBI" id="CHEBI:83421"/>
        <dbReference type="ChEBI" id="CHEBI:456216"/>
        <dbReference type="EC" id="2.7.12.1"/>
    </reaction>
</comment>
<evidence type="ECO:0000256" key="4">
    <source>
        <dbReference type="ARBA" id="ARBA00022527"/>
    </source>
</evidence>
<dbReference type="Gene3D" id="1.10.510.10">
    <property type="entry name" value="Transferase(Phosphotransferase) domain 1"/>
    <property type="match status" value="1"/>
</dbReference>
<dbReference type="PROSITE" id="PS50011">
    <property type="entry name" value="PROTEIN_KINASE_DOM"/>
    <property type="match status" value="1"/>
</dbReference>
<dbReference type="InterPro" id="IPR011009">
    <property type="entry name" value="Kinase-like_dom_sf"/>
</dbReference>
<sequence>SSSVVCRFLDRYEIDSLIGRGSFGQVVRAYDHEDQCPVAIKIIKNKRPFLNQAQIEVKLLEMMNRADAENKYNVVRLLRHFMWRSHLCLVFELLSYNLYDLLRNTNFRGVSLNLTRKFAQQLCTALLFLASPEISVIHADLKPENILLVNPKRSKVKVVDFGSSCQLGQRIYQYIQSRFYRSPEVLFGLSYDLAIDVWSLGCILVELHTGEALFSGANEQDQVNKIVEVLGMPPPHVLQRAAKVKKYFDQLPDGSYVLKRSKDGKSYMTPGTRKLHDILGVETGGPGGRRLGEPGHSVADYLRFKDLVLRMLDYDAKTRITPYYALQHNFFKRTTDEGTNTALGVSSTPSTLDMRVATSPVISMPLPTGATAVSLAPSEVLSGRRHENPMLTDTTGVLWS</sequence>
<comment type="catalytic activity">
    <reaction evidence="11">
        <text>L-threonyl-[protein] + ATP = O-phospho-L-threonyl-[protein] + ADP + H(+)</text>
        <dbReference type="Rhea" id="RHEA:46608"/>
        <dbReference type="Rhea" id="RHEA-COMP:11060"/>
        <dbReference type="Rhea" id="RHEA-COMP:11605"/>
        <dbReference type="ChEBI" id="CHEBI:15378"/>
        <dbReference type="ChEBI" id="CHEBI:30013"/>
        <dbReference type="ChEBI" id="CHEBI:30616"/>
        <dbReference type="ChEBI" id="CHEBI:61977"/>
        <dbReference type="ChEBI" id="CHEBI:456216"/>
        <dbReference type="EC" id="2.7.12.1"/>
    </reaction>
</comment>
<dbReference type="GO" id="GO:0004712">
    <property type="term" value="F:protein serine/threonine/tyrosine kinase activity"/>
    <property type="evidence" value="ECO:0007669"/>
    <property type="project" value="UniProtKB-EC"/>
</dbReference>
<evidence type="ECO:0000256" key="5">
    <source>
        <dbReference type="ARBA" id="ARBA00022679"/>
    </source>
</evidence>
<dbReference type="InterPro" id="IPR050494">
    <property type="entry name" value="Ser_Thr_dual-spec_kinase"/>
</dbReference>
<dbReference type="PROSITE" id="PS00107">
    <property type="entry name" value="PROTEIN_KINASE_ATP"/>
    <property type="match status" value="1"/>
</dbReference>
<keyword evidence="7" id="KW-0418">Kinase</keyword>
<dbReference type="PROSITE" id="PS00108">
    <property type="entry name" value="PROTEIN_KINASE_ST"/>
    <property type="match status" value="1"/>
</dbReference>
<gene>
    <name evidence="14" type="ORF">CTOB1V02_LOCUS13271</name>
</gene>
<accession>A0A7R8WVW0</accession>
<evidence type="ECO:0000256" key="2">
    <source>
        <dbReference type="ARBA" id="ARBA00008867"/>
    </source>
</evidence>
<keyword evidence="8 13" id="KW-0067">ATP-binding</keyword>
<comment type="catalytic activity">
    <reaction evidence="12">
        <text>L-tyrosyl-[protein] + ATP = O-phospho-L-tyrosyl-[protein] + ADP + H(+)</text>
        <dbReference type="Rhea" id="RHEA:10596"/>
        <dbReference type="Rhea" id="RHEA-COMP:10136"/>
        <dbReference type="Rhea" id="RHEA-COMP:20101"/>
        <dbReference type="ChEBI" id="CHEBI:15378"/>
        <dbReference type="ChEBI" id="CHEBI:30616"/>
        <dbReference type="ChEBI" id="CHEBI:46858"/>
        <dbReference type="ChEBI" id="CHEBI:61978"/>
        <dbReference type="ChEBI" id="CHEBI:456216"/>
        <dbReference type="EC" id="2.7.12.1"/>
    </reaction>
</comment>
<dbReference type="Pfam" id="PF00069">
    <property type="entry name" value="Pkinase"/>
    <property type="match status" value="1"/>
</dbReference>
<dbReference type="GO" id="GO:0005524">
    <property type="term" value="F:ATP binding"/>
    <property type="evidence" value="ECO:0007669"/>
    <property type="project" value="UniProtKB-UniRule"/>
</dbReference>
<evidence type="ECO:0000256" key="13">
    <source>
        <dbReference type="RuleBase" id="RU000304"/>
    </source>
</evidence>
<dbReference type="InterPro" id="IPR044131">
    <property type="entry name" value="PKc_DYR1A/1B"/>
</dbReference>
<dbReference type="SUPFAM" id="SSF56112">
    <property type="entry name" value="Protein kinase-like (PK-like)"/>
    <property type="match status" value="1"/>
</dbReference>
<keyword evidence="4 13" id="KW-0723">Serine/threonine-protein kinase</keyword>
<dbReference type="EC" id="2.7.12.1" evidence="3"/>
<evidence type="ECO:0000256" key="11">
    <source>
        <dbReference type="ARBA" id="ARBA00049308"/>
    </source>
</evidence>
<dbReference type="PANTHER" id="PTHR24058:SF28">
    <property type="entry name" value="SERINE_THREONINE-PROTEIN KINASE MINIBRAIN"/>
    <property type="match status" value="1"/>
</dbReference>
<dbReference type="EMBL" id="OB672864">
    <property type="protein sequence ID" value="CAD7235456.1"/>
    <property type="molecule type" value="Genomic_DNA"/>
</dbReference>
<comment type="similarity">
    <text evidence="2">Belongs to the protein kinase superfamily. CMGC Ser/Thr protein kinase family. MNB/DYRK subfamily.</text>
</comment>
<dbReference type="CDD" id="cd14226">
    <property type="entry name" value="PKc_DYRK1"/>
    <property type="match status" value="1"/>
</dbReference>
<evidence type="ECO:0000256" key="12">
    <source>
        <dbReference type="ARBA" id="ARBA00051680"/>
    </source>
</evidence>
<feature type="non-terminal residue" evidence="14">
    <location>
        <position position="400"/>
    </location>
</feature>
<evidence type="ECO:0000256" key="7">
    <source>
        <dbReference type="ARBA" id="ARBA00022777"/>
    </source>
</evidence>
<keyword evidence="9" id="KW-0539">Nucleus</keyword>
<dbReference type="AlphaFoldDB" id="A0A7R8WVW0"/>
<comment type="subcellular location">
    <subcellularLocation>
        <location evidence="1">Nucleus</location>
    </subcellularLocation>
</comment>
<keyword evidence="6 13" id="KW-0547">Nucleotide-binding</keyword>
<evidence type="ECO:0000256" key="8">
    <source>
        <dbReference type="ARBA" id="ARBA00022840"/>
    </source>
</evidence>
<evidence type="ECO:0000256" key="10">
    <source>
        <dbReference type="ARBA" id="ARBA00049003"/>
    </source>
</evidence>
<name>A0A7R8WVW0_9CRUS</name>
<dbReference type="PANTHER" id="PTHR24058">
    <property type="entry name" value="DUAL SPECIFICITY PROTEIN KINASE"/>
    <property type="match status" value="1"/>
</dbReference>
<dbReference type="Gene3D" id="3.30.200.20">
    <property type="entry name" value="Phosphorylase Kinase, domain 1"/>
    <property type="match status" value="1"/>
</dbReference>
<evidence type="ECO:0000256" key="9">
    <source>
        <dbReference type="ARBA" id="ARBA00023242"/>
    </source>
</evidence>
<dbReference type="GO" id="GO:0004674">
    <property type="term" value="F:protein serine/threonine kinase activity"/>
    <property type="evidence" value="ECO:0007669"/>
    <property type="project" value="UniProtKB-KW"/>
</dbReference>
<reference evidence="14" key="1">
    <citation type="submission" date="2020-11" db="EMBL/GenBank/DDBJ databases">
        <authorList>
            <person name="Tran Van P."/>
        </authorList>
    </citation>
    <scope>NUCLEOTIDE SEQUENCE</scope>
</reference>
<proteinExistence type="inferred from homology"/>
<dbReference type="GO" id="GO:0005634">
    <property type="term" value="C:nucleus"/>
    <property type="evidence" value="ECO:0007669"/>
    <property type="project" value="UniProtKB-SubCell"/>
</dbReference>
<dbReference type="FunFam" id="1.10.510.10:FF:000117">
    <property type="entry name" value="dual specificity tyrosine-phosphorylation-regulated kinase 1A isoform X1"/>
    <property type="match status" value="1"/>
</dbReference>